<reference evidence="2" key="1">
    <citation type="submission" date="2020-08" db="EMBL/GenBank/DDBJ databases">
        <title>Genome public.</title>
        <authorList>
            <person name="Liu C."/>
            <person name="Sun Q."/>
        </authorList>
    </citation>
    <scope>NUCLEOTIDE SEQUENCE</scope>
    <source>
        <strain evidence="2">NSJ-68</strain>
    </source>
</reference>
<dbReference type="FunFam" id="3.30.830.10:FF:000034">
    <property type="entry name" value="presequence protease 1, chloroplastic/mitochondrial"/>
    <property type="match status" value="1"/>
</dbReference>
<dbReference type="Pfam" id="PF00675">
    <property type="entry name" value="Peptidase_M16"/>
    <property type="match status" value="1"/>
</dbReference>
<evidence type="ECO:0000259" key="1">
    <source>
        <dbReference type="SMART" id="SM01264"/>
    </source>
</evidence>
<feature type="domain" description="Peptidase M16C associated" evidence="1">
    <location>
        <begin position="462"/>
        <end position="712"/>
    </location>
</feature>
<dbReference type="EMBL" id="JACOOR010000003">
    <property type="protein sequence ID" value="MBC5659378.1"/>
    <property type="molecule type" value="Genomic_DNA"/>
</dbReference>
<evidence type="ECO:0000313" key="2">
    <source>
        <dbReference type="EMBL" id="MBC5659378.1"/>
    </source>
</evidence>
<dbReference type="SMART" id="SM01264">
    <property type="entry name" value="M16C_associated"/>
    <property type="match status" value="1"/>
</dbReference>
<dbReference type="Pfam" id="PF05193">
    <property type="entry name" value="Peptidase_M16_C"/>
    <property type="match status" value="1"/>
</dbReference>
<dbReference type="Gene3D" id="3.30.830.10">
    <property type="entry name" value="Metalloenzyme, LuxS/M16 peptidase-like"/>
    <property type="match status" value="4"/>
</dbReference>
<organism evidence="2 3">
    <name type="scientific">Anaerosacchariphilus hominis</name>
    <dbReference type="NCBI Taxonomy" id="2763017"/>
    <lineage>
        <taxon>Bacteria</taxon>
        <taxon>Bacillati</taxon>
        <taxon>Bacillota</taxon>
        <taxon>Clostridia</taxon>
        <taxon>Lachnospirales</taxon>
        <taxon>Lachnospiraceae</taxon>
        <taxon>Anaerosacchariphilus</taxon>
    </lineage>
</organism>
<evidence type="ECO:0000313" key="3">
    <source>
        <dbReference type="Proteomes" id="UP000649345"/>
    </source>
</evidence>
<dbReference type="GO" id="GO:0004222">
    <property type="term" value="F:metalloendopeptidase activity"/>
    <property type="evidence" value="ECO:0007669"/>
    <property type="project" value="TreeGrafter"/>
</dbReference>
<keyword evidence="3" id="KW-1185">Reference proteome</keyword>
<dbReference type="SUPFAM" id="SSF63411">
    <property type="entry name" value="LuxS/MPP-like metallohydrolase"/>
    <property type="match status" value="4"/>
</dbReference>
<dbReference type="InterPro" id="IPR011249">
    <property type="entry name" value="Metalloenz_LuxS/M16"/>
</dbReference>
<dbReference type="Proteomes" id="UP000649345">
    <property type="component" value="Unassembled WGS sequence"/>
</dbReference>
<sequence>MTVEALQAYELVEKREIAELNSTGYYLKHKKTGAKVCLLSNDDVNKVFYIGFRTPAPDDTGVAHILEHSVLCGSREFPVKDPFVELAKGSLNTFLNAMTYPDKTVYPIASCNDKDFQNLIHVYMDAVFYPNIYQKEEIFRQEGWHYEMETPESELTLNGVVYNEMKGAFSSPEGVLEREILNSLYPDTTYANESGGDPEYIPNLTYEQFLDFHRRYYHPSNSYIFLYGDCNMAEKLQWLDEKYLSHYDYQAIDSEVETQSPFTEMREIVKNYSISAEESEEDNTYLSYNKSVGDTLDAKLYLAMQVLEYVLLSAPGAPLKQALLDAGIGHDIMSSYDNGVKQPIFSIIAKNANESQKEKFVRTIEDTLRKLADEGLDEKALRAGINYFEFRYREADFGNYPAGLMYGLQAFDSWLYRDDSAFLHLEALDTFAFLKAQVTEGYFEGLIRTYLLQNTHGSLVTIRPEKGLTARQEEELKEKLASYKESLSPEERQQIADFTKHLKAYQSEPSPQEDLEKIPMLRREDIEKKAQPFQNEEYRAGEAVVLHHDLFTNGIGYVDLVFRAGSVPVELIPYLGLLKSVLGQMDTEHYSYGEFSNELNLHTGGISCSVGTYDQVKNPKEYVPVFEVRGKALYEEQKTAFAMIREMLMTSRIADKKRLREIVAETKSRMQMAFQTSGHSMAALRAMSYFSSSAAFSDMTGGVDFYHFMEELDGHFEEGWEEAAKKLTELTRQLFRPENLIVSYTGEKKSLEGLLKEAEGLQKALYPDTGAPQVLRSLVPEHKNEGLKTSAQIQYVARAGSFREAGLPYTGALKVLRIIMSYDYLWNNVRVKGGAYGCMNNYTRTGSGYMVSYRDPNLEKTNEIFEESVDYTKHFTVSERDMTKYIIGTISSMDTPLNPNAKGMRSLSAWMTGVTGEQVQRERDQVLGCGCEEIRTLAPYLQAMLDGHHICVIGNEKKLEEQKTLFDVTESLFH</sequence>
<proteinExistence type="predicted"/>
<comment type="caution">
    <text evidence="2">The sequence shown here is derived from an EMBL/GenBank/DDBJ whole genome shotgun (WGS) entry which is preliminary data.</text>
</comment>
<dbReference type="InterPro" id="IPR013578">
    <property type="entry name" value="Peptidase_M16C_assoc"/>
</dbReference>
<protein>
    <submittedName>
        <fullName evidence="2">Insulinase family protein</fullName>
    </submittedName>
</protein>
<accession>A0A923RLM4</accession>
<dbReference type="PANTHER" id="PTHR43016">
    <property type="entry name" value="PRESEQUENCE PROTEASE"/>
    <property type="match status" value="1"/>
</dbReference>
<dbReference type="GO" id="GO:0046872">
    <property type="term" value="F:metal ion binding"/>
    <property type="evidence" value="ECO:0007669"/>
    <property type="project" value="InterPro"/>
</dbReference>
<dbReference type="InterPro" id="IPR011765">
    <property type="entry name" value="Pept_M16_N"/>
</dbReference>
<dbReference type="PANTHER" id="PTHR43016:SF13">
    <property type="entry name" value="PRESEQUENCE PROTEASE, MITOCHONDRIAL"/>
    <property type="match status" value="1"/>
</dbReference>
<dbReference type="RefSeq" id="WP_186871741.1">
    <property type="nucleotide sequence ID" value="NZ_JACOOR010000003.1"/>
</dbReference>
<gene>
    <name evidence="2" type="ORF">H8S44_06300</name>
</gene>
<dbReference type="GO" id="GO:0016485">
    <property type="term" value="P:protein processing"/>
    <property type="evidence" value="ECO:0007669"/>
    <property type="project" value="TreeGrafter"/>
</dbReference>
<dbReference type="InterPro" id="IPR055130">
    <property type="entry name" value="PreP_C"/>
</dbReference>
<name>A0A923RLM4_9FIRM</name>
<dbReference type="Pfam" id="PF08367">
    <property type="entry name" value="M16C_assoc"/>
    <property type="match status" value="1"/>
</dbReference>
<dbReference type="InterPro" id="IPR007863">
    <property type="entry name" value="Peptidase_M16_C"/>
</dbReference>
<dbReference type="AlphaFoldDB" id="A0A923RLM4"/>
<dbReference type="Pfam" id="PF22516">
    <property type="entry name" value="PreP_C"/>
    <property type="match status" value="1"/>
</dbReference>